<dbReference type="InterPro" id="IPR050464">
    <property type="entry name" value="Zeta_carotene_desat/Oxidored"/>
</dbReference>
<keyword evidence="4" id="KW-1133">Transmembrane helix</keyword>
<gene>
    <name evidence="6" type="ORF">NIT7321_02923</name>
</gene>
<feature type="transmembrane region" description="Helical" evidence="4">
    <location>
        <begin position="12"/>
        <end position="29"/>
    </location>
</feature>
<feature type="binding site" evidence="3">
    <location>
        <position position="240"/>
    </location>
    <ligand>
        <name>FAD</name>
        <dbReference type="ChEBI" id="CHEBI:57692"/>
    </ligand>
</feature>
<feature type="binding site" evidence="3">
    <location>
        <begin position="39"/>
        <end position="40"/>
    </location>
    <ligand>
        <name>FAD</name>
        <dbReference type="ChEBI" id="CHEBI:57692"/>
    </ligand>
</feature>
<organism evidence="6 7">
    <name type="scientific">Phaeobacter italicus</name>
    <dbReference type="NCBI Taxonomy" id="481446"/>
    <lineage>
        <taxon>Bacteria</taxon>
        <taxon>Pseudomonadati</taxon>
        <taxon>Pseudomonadota</taxon>
        <taxon>Alphaproteobacteria</taxon>
        <taxon>Rhodobacterales</taxon>
        <taxon>Roseobacteraceae</taxon>
        <taxon>Phaeobacter</taxon>
    </lineage>
</organism>
<evidence type="ECO:0000313" key="7">
    <source>
        <dbReference type="Proteomes" id="UP000043764"/>
    </source>
</evidence>
<dbReference type="InterPro" id="IPR001613">
    <property type="entry name" value="Flavin_amine_oxidase"/>
</dbReference>
<protein>
    <submittedName>
        <fullName evidence="6">Protoporphyrinogen oxidase</fullName>
    </submittedName>
</protein>
<evidence type="ECO:0000256" key="1">
    <source>
        <dbReference type="ARBA" id="ARBA00001974"/>
    </source>
</evidence>
<dbReference type="AlphaFoldDB" id="A0A0H5D4L3"/>
<dbReference type="PRINTS" id="PR00757">
    <property type="entry name" value="AMINEOXDASEF"/>
</dbReference>
<dbReference type="Pfam" id="PF01593">
    <property type="entry name" value="Amino_oxidase"/>
    <property type="match status" value="1"/>
</dbReference>
<dbReference type="STRING" id="481446.NIT7645_03550"/>
<evidence type="ECO:0000259" key="5">
    <source>
        <dbReference type="Pfam" id="PF01593"/>
    </source>
</evidence>
<accession>A0A0H5D4L3</accession>
<keyword evidence="4" id="KW-0812">Transmembrane</keyword>
<dbReference type="RefSeq" id="WP_050673901.1">
    <property type="nucleotide sequence ID" value="NZ_CVRL01000037.1"/>
</dbReference>
<feature type="binding site" evidence="3">
    <location>
        <position position="21"/>
    </location>
    <ligand>
        <name>FAD</name>
        <dbReference type="ChEBI" id="CHEBI:57692"/>
    </ligand>
</feature>
<sequence>MSFDAFSSARQRIAIVGGGISGLAAAWLLSKTHNVTLFEAAPRLGGHARTVLAGRNGDQPVDTGFIVFNYVNYPHLTSMFRDLDVPVVKSDMSFGATIGDGSVEYGLRNLGALLGQKRNAARPAFYRMVRDILHFNAKAVQAANTDSVTIGELVNELKLGDWFQRYYLMPICGAIWSTPPEEIRDFPAQSLVRFFRNHALLSATGQHQWWTVKGGSIEYVRRLTARLEQMGCQLRPGTAVRGVQRTAEGVRIHLPDGTEEAFDQVIMACHSDDSLRLLTHPTEDEKKILGAMRYQDNEMILHHDAQQMPKRRACWSSWVYKANQQDDRTAIGVTYWMNRLQNIDERDPLFVSLNPVSPVREEMIYDQKTFRHPVFDKAALRAQQQIKDIQGDNHTWFAGAYLRHGFHEDGFASAVRVARDLQARDAQIHERIPA</sequence>
<dbReference type="Gene3D" id="3.30.70.1990">
    <property type="match status" value="1"/>
</dbReference>
<dbReference type="PANTHER" id="PTHR42923">
    <property type="entry name" value="PROTOPORPHYRINOGEN OXIDASE"/>
    <property type="match status" value="1"/>
</dbReference>
<reference evidence="7" key="1">
    <citation type="submission" date="2015-05" db="EMBL/GenBank/DDBJ databases">
        <authorList>
            <person name="Rodrigo-Torres Lidia"/>
            <person name="Arahal R.David."/>
        </authorList>
    </citation>
    <scope>NUCLEOTIDE SEQUENCE [LARGE SCALE GENOMIC DNA]</scope>
    <source>
        <strain evidence="7">CECT 7321</strain>
    </source>
</reference>
<comment type="cofactor">
    <cofactor evidence="1">
        <name>FAD</name>
        <dbReference type="ChEBI" id="CHEBI:57692"/>
    </cofactor>
</comment>
<evidence type="ECO:0000256" key="2">
    <source>
        <dbReference type="ARBA" id="ARBA00023002"/>
    </source>
</evidence>
<keyword evidence="4" id="KW-0472">Membrane</keyword>
<dbReference type="SUPFAM" id="SSF51905">
    <property type="entry name" value="FAD/NAD(P)-binding domain"/>
    <property type="match status" value="1"/>
</dbReference>
<keyword evidence="2" id="KW-0560">Oxidoreductase</keyword>
<dbReference type="Gene3D" id="1.10.405.20">
    <property type="match status" value="1"/>
</dbReference>
<name>A0A0H5D4L3_9RHOB</name>
<dbReference type="Gene3D" id="3.50.50.60">
    <property type="entry name" value="FAD/NAD(P)-binding domain"/>
    <property type="match status" value="1"/>
</dbReference>
<dbReference type="PANTHER" id="PTHR42923:SF17">
    <property type="entry name" value="AMINE OXIDASE DOMAIN-CONTAINING PROTEIN"/>
    <property type="match status" value="1"/>
</dbReference>
<dbReference type="InterPro" id="IPR036188">
    <property type="entry name" value="FAD/NAD-bd_sf"/>
</dbReference>
<evidence type="ECO:0000256" key="3">
    <source>
        <dbReference type="PIRSR" id="PIRSR601613-1"/>
    </source>
</evidence>
<dbReference type="EMBL" id="CVRL01000037">
    <property type="protein sequence ID" value="CRL12051.1"/>
    <property type="molecule type" value="Genomic_DNA"/>
</dbReference>
<dbReference type="Proteomes" id="UP000043764">
    <property type="component" value="Unassembled WGS sequence"/>
</dbReference>
<feature type="domain" description="Amine oxidase" evidence="5">
    <location>
        <begin position="20"/>
        <end position="275"/>
    </location>
</feature>
<dbReference type="GO" id="GO:0016491">
    <property type="term" value="F:oxidoreductase activity"/>
    <property type="evidence" value="ECO:0007669"/>
    <property type="project" value="UniProtKB-KW"/>
</dbReference>
<evidence type="ECO:0000256" key="4">
    <source>
        <dbReference type="SAM" id="Phobius"/>
    </source>
</evidence>
<dbReference type="InterPro" id="IPR002937">
    <property type="entry name" value="Amino_oxidase"/>
</dbReference>
<evidence type="ECO:0000313" key="6">
    <source>
        <dbReference type="EMBL" id="CRL12051.1"/>
    </source>
</evidence>
<proteinExistence type="predicted"/>
<keyword evidence="7" id="KW-1185">Reference proteome</keyword>